<evidence type="ECO:0000256" key="6">
    <source>
        <dbReference type="ARBA" id="ARBA00023239"/>
    </source>
</evidence>
<dbReference type="GO" id="GO:0008460">
    <property type="term" value="F:dTDP-glucose 4,6-dehydratase activity"/>
    <property type="evidence" value="ECO:0007669"/>
    <property type="project" value="UniProtKB-EC"/>
</dbReference>
<evidence type="ECO:0000259" key="8">
    <source>
        <dbReference type="Pfam" id="PF16363"/>
    </source>
</evidence>
<accession>A1AQT6</accession>
<comment type="cofactor">
    <cofactor evidence="2 7">
        <name>NAD(+)</name>
        <dbReference type="ChEBI" id="CHEBI:57540"/>
    </cofactor>
</comment>
<dbReference type="NCBIfam" id="TIGR01181">
    <property type="entry name" value="dTDP_gluc_dehyt"/>
    <property type="match status" value="1"/>
</dbReference>
<reference evidence="9 10" key="1">
    <citation type="submission" date="2006-10" db="EMBL/GenBank/DDBJ databases">
        <title>Complete sequence of chromosome of Pelobacter propionicus DSM 2379.</title>
        <authorList>
            <consortium name="US DOE Joint Genome Institute"/>
            <person name="Copeland A."/>
            <person name="Lucas S."/>
            <person name="Lapidus A."/>
            <person name="Barry K."/>
            <person name="Detter J.C."/>
            <person name="Glavina del Rio T."/>
            <person name="Hammon N."/>
            <person name="Israni S."/>
            <person name="Dalin E."/>
            <person name="Tice H."/>
            <person name="Pitluck S."/>
            <person name="Saunders E."/>
            <person name="Brettin T."/>
            <person name="Bruce D."/>
            <person name="Han C."/>
            <person name="Tapia R."/>
            <person name="Schmutz J."/>
            <person name="Larimer F."/>
            <person name="Land M."/>
            <person name="Hauser L."/>
            <person name="Kyrpides N."/>
            <person name="Kim E."/>
            <person name="Lovley D."/>
            <person name="Richardson P."/>
        </authorList>
    </citation>
    <scope>NUCLEOTIDE SEQUENCE [LARGE SCALE GENOMIC DNA]</scope>
    <source>
        <strain evidence="10">DSM 2379 / NBRC 103807 / OttBd1</strain>
    </source>
</reference>
<dbReference type="EMBL" id="CP000482">
    <property type="protein sequence ID" value="ABK99706.1"/>
    <property type="molecule type" value="Genomic_DNA"/>
</dbReference>
<feature type="domain" description="NAD(P)-binding" evidence="8">
    <location>
        <begin position="9"/>
        <end position="325"/>
    </location>
</feature>
<proteinExistence type="inferred from homology"/>
<dbReference type="OrthoDB" id="9803010at2"/>
<keyword evidence="5" id="KW-0520">NAD</keyword>
<dbReference type="KEGG" id="ppd:Ppro_2098"/>
<keyword evidence="6 7" id="KW-0456">Lyase</keyword>
<evidence type="ECO:0000256" key="7">
    <source>
        <dbReference type="RuleBase" id="RU004473"/>
    </source>
</evidence>
<dbReference type="RefSeq" id="WP_011735972.1">
    <property type="nucleotide sequence ID" value="NC_008609.1"/>
</dbReference>
<keyword evidence="10" id="KW-1185">Reference proteome</keyword>
<dbReference type="GO" id="GO:0009225">
    <property type="term" value="P:nucleotide-sugar metabolic process"/>
    <property type="evidence" value="ECO:0007669"/>
    <property type="project" value="InterPro"/>
</dbReference>
<evidence type="ECO:0000256" key="4">
    <source>
        <dbReference type="ARBA" id="ARBA00011990"/>
    </source>
</evidence>
<dbReference type="Gene3D" id="3.90.25.10">
    <property type="entry name" value="UDP-galactose 4-epimerase, domain 1"/>
    <property type="match status" value="1"/>
</dbReference>
<dbReference type="Proteomes" id="UP000006732">
    <property type="component" value="Chromosome"/>
</dbReference>
<evidence type="ECO:0000256" key="3">
    <source>
        <dbReference type="ARBA" id="ARBA00008178"/>
    </source>
</evidence>
<evidence type="ECO:0000313" key="10">
    <source>
        <dbReference type="Proteomes" id="UP000006732"/>
    </source>
</evidence>
<comment type="similarity">
    <text evidence="3 7">Belongs to the NAD(P)-dependent epimerase/dehydratase family. dTDP-glucose dehydratase subfamily.</text>
</comment>
<dbReference type="SUPFAM" id="SSF51735">
    <property type="entry name" value="NAD(P)-binding Rossmann-fold domains"/>
    <property type="match status" value="1"/>
</dbReference>
<dbReference type="HOGENOM" id="CLU_007383_1_14_7"/>
<dbReference type="InterPro" id="IPR005888">
    <property type="entry name" value="dTDP_Gluc_deHydtase"/>
</dbReference>
<dbReference type="EC" id="4.2.1.46" evidence="4 7"/>
<dbReference type="AlphaFoldDB" id="A1AQT6"/>
<evidence type="ECO:0000256" key="2">
    <source>
        <dbReference type="ARBA" id="ARBA00001911"/>
    </source>
</evidence>
<organism evidence="9 10">
    <name type="scientific">Pelobacter propionicus (strain DSM 2379 / NBRC 103807 / OttBd1)</name>
    <dbReference type="NCBI Taxonomy" id="338966"/>
    <lineage>
        <taxon>Bacteria</taxon>
        <taxon>Pseudomonadati</taxon>
        <taxon>Thermodesulfobacteriota</taxon>
        <taxon>Desulfuromonadia</taxon>
        <taxon>Desulfuromonadales</taxon>
        <taxon>Desulfuromonadaceae</taxon>
        <taxon>Pelobacter</taxon>
    </lineage>
</organism>
<comment type="catalytic activity">
    <reaction evidence="1 7">
        <text>dTDP-alpha-D-glucose = dTDP-4-dehydro-6-deoxy-alpha-D-glucose + H2O</text>
        <dbReference type="Rhea" id="RHEA:17221"/>
        <dbReference type="ChEBI" id="CHEBI:15377"/>
        <dbReference type="ChEBI" id="CHEBI:57477"/>
        <dbReference type="ChEBI" id="CHEBI:57649"/>
        <dbReference type="EC" id="4.2.1.46"/>
    </reaction>
</comment>
<sequence length="356" mass="39472">MPCTPRSLLVTGGAGFIGSNFIHSFLANNSDCRVTNLDSLTYAGNLANLKSLEHHPGYHFVRGDIGDSVLVANILAVQKIDAVVHFAAESHVDRSISGPEIFVRTNVLGTQVLLEESRKHWNAGEVGDFRFLQISTDEVYGSLGESGFFTEETPLAPNSPYSASKAGADLLVRAYHETFGLPTLNTRCSNNYGPFHFPEKLIPLLIHNIIERRPLPVYGDGRNVRDWLHVSDHARAVEVVLKGAEPGAVYNIGGNNEWFNIAIVNLVCDLMDQRLGRGSGESRGLISYVKDRPGHDRRYAIDASRLKRDLGWEPAYTFERGIAETVDWYLANQEWVAQVTSGSYRDYYAKQYGGAQ</sequence>
<protein>
    <recommendedName>
        <fullName evidence="4 7">dTDP-glucose 4,6-dehydratase</fullName>
        <ecNumber evidence="4 7">4.2.1.46</ecNumber>
    </recommendedName>
</protein>
<dbReference type="STRING" id="338966.Ppro_2098"/>
<dbReference type="Pfam" id="PF16363">
    <property type="entry name" value="GDP_Man_Dehyd"/>
    <property type="match status" value="1"/>
</dbReference>
<name>A1AQT6_PELPD</name>
<evidence type="ECO:0000256" key="1">
    <source>
        <dbReference type="ARBA" id="ARBA00001539"/>
    </source>
</evidence>
<dbReference type="eggNOG" id="COG1088">
    <property type="taxonomic scope" value="Bacteria"/>
</dbReference>
<gene>
    <name evidence="9" type="ordered locus">Ppro_2098</name>
</gene>
<dbReference type="InterPro" id="IPR016040">
    <property type="entry name" value="NAD(P)-bd_dom"/>
</dbReference>
<evidence type="ECO:0000313" key="9">
    <source>
        <dbReference type="EMBL" id="ABK99706.1"/>
    </source>
</evidence>
<evidence type="ECO:0000256" key="5">
    <source>
        <dbReference type="ARBA" id="ARBA00023027"/>
    </source>
</evidence>
<dbReference type="PANTHER" id="PTHR43000">
    <property type="entry name" value="DTDP-D-GLUCOSE 4,6-DEHYDRATASE-RELATED"/>
    <property type="match status" value="1"/>
</dbReference>
<dbReference type="CDD" id="cd05246">
    <property type="entry name" value="dTDP_GD_SDR_e"/>
    <property type="match status" value="1"/>
</dbReference>
<dbReference type="InterPro" id="IPR036291">
    <property type="entry name" value="NAD(P)-bd_dom_sf"/>
</dbReference>
<dbReference type="Gene3D" id="3.40.50.720">
    <property type="entry name" value="NAD(P)-binding Rossmann-like Domain"/>
    <property type="match status" value="1"/>
</dbReference>